<dbReference type="PANTHER" id="PTHR45339:SF1">
    <property type="entry name" value="HYBRID SIGNAL TRANSDUCTION HISTIDINE KINASE J"/>
    <property type="match status" value="1"/>
</dbReference>
<evidence type="ECO:0000256" key="2">
    <source>
        <dbReference type="ARBA" id="ARBA00012438"/>
    </source>
</evidence>
<feature type="domain" description="Response regulatory" evidence="8">
    <location>
        <begin position="723"/>
        <end position="836"/>
    </location>
</feature>
<sequence>MTLVAIWEFVSQQGAHDKLSPKHYKSVILTNQISITAAIFTIPLAVLYYILSITSLFITEYVTFIVLLASIGLNFLGEAQWWFYRVSKAVLFLVINANIFFTASSLGYESGFHLLYYAALLGVMLFYNLHKRGVFLILGLAVPLSCIVILELTNYSLFVVQELSPKLLHFMYYLSLTISISLSLLFAFYFNTLTIREQESAVTAQQQLEAIFENSYDAIALVDPRTNEIQACNQKALALFDLSDKEQLVGKDSNLFQKKPFTSKERQEILNTLRRSRRWVQEREFITANKKIFWGDVGITWISIKRKSLYLIRITDVTEKRIANVKLRKKEAALREAQNLARIGSFEFDLHTQQGEVSEETYRIFDLAPGQPFTFSRFQERMQPGYSLTLQEMLEQATPEADTLRMEYRATQADSGSLIYIQLIGKIIFGLNAKPRRIVGTIQDITERKLREIELIKAKNQAEQASIAKEQFLATMSHEIRTPINAILGMSHYLLQDDPRDEQIENLEILQFSAENLLLLVNDILDLNKIEAGRIEFEEIEFNFREAINRVQQTHLYSASEKNLQFICEIDPAIPTLLSGDPVRLAQVLNNLISNAVKFTEKGWVKLDAKINYEEKNFVDINFSVEDSGIGIPKDKLDVIFESFTQASTDTTRKYGGTGLGLTITKRLLEMQNSIIYVKSKVGSGSGFYFTLRLRKSVSQKSLPSPSIPSITIPGPQSLNGIRILIVEDNDINRMVTAKFLERWDMIYDYAEDGRAALEKVKAEQYDLILMDLQMPEMDGYEATRQIRQYSQAPVLAMTAAPIAEVKDKIQEAGMNDYVLKPFQPEDLFSKLSKYSDFTENPPIAIQETVITPTVSVYRPTLNYQKIVDLTEENVEYRSLLTHSYIRLFKQLKVDYETTLLAADLGQLRFILNYIEPPFTFLEVTGIKEEIMFGMRLVENPVSDSKIIRRTIERVQSYCDMLSQELEEKLMLTKII</sequence>
<dbReference type="GO" id="GO:0000155">
    <property type="term" value="F:phosphorelay sensor kinase activity"/>
    <property type="evidence" value="ECO:0007669"/>
    <property type="project" value="InterPro"/>
</dbReference>
<dbReference type="InterPro" id="IPR003661">
    <property type="entry name" value="HisK_dim/P_dom"/>
</dbReference>
<dbReference type="NCBIfam" id="TIGR00229">
    <property type="entry name" value="sensory_box"/>
    <property type="match status" value="2"/>
</dbReference>
<comment type="catalytic activity">
    <reaction evidence="1">
        <text>ATP + protein L-histidine = ADP + protein N-phospho-L-histidine.</text>
        <dbReference type="EC" id="2.7.13.3"/>
    </reaction>
</comment>
<dbReference type="PANTHER" id="PTHR45339">
    <property type="entry name" value="HYBRID SIGNAL TRANSDUCTION HISTIDINE KINASE J"/>
    <property type="match status" value="1"/>
</dbReference>
<organism evidence="10 11">
    <name type="scientific">Xanthocytophaga flava</name>
    <dbReference type="NCBI Taxonomy" id="3048013"/>
    <lineage>
        <taxon>Bacteria</taxon>
        <taxon>Pseudomonadati</taxon>
        <taxon>Bacteroidota</taxon>
        <taxon>Cytophagia</taxon>
        <taxon>Cytophagales</taxon>
        <taxon>Rhodocytophagaceae</taxon>
        <taxon>Xanthocytophaga</taxon>
    </lineage>
</organism>
<dbReference type="SMART" id="SM00388">
    <property type="entry name" value="HisKA"/>
    <property type="match status" value="1"/>
</dbReference>
<dbReference type="SMART" id="SM00086">
    <property type="entry name" value="PAC"/>
    <property type="match status" value="2"/>
</dbReference>
<dbReference type="Gene3D" id="3.40.50.2300">
    <property type="match status" value="1"/>
</dbReference>
<dbReference type="PROSITE" id="PS50113">
    <property type="entry name" value="PAC"/>
    <property type="match status" value="1"/>
</dbReference>
<dbReference type="InterPro" id="IPR035965">
    <property type="entry name" value="PAS-like_dom_sf"/>
</dbReference>
<evidence type="ECO:0000259" key="8">
    <source>
        <dbReference type="PROSITE" id="PS50110"/>
    </source>
</evidence>
<dbReference type="EC" id="2.7.13.3" evidence="2"/>
<keyword evidence="4" id="KW-0902">Two-component regulatory system</keyword>
<feature type="domain" description="PAC" evidence="9">
    <location>
        <begin position="404"/>
        <end position="457"/>
    </location>
</feature>
<dbReference type="RefSeq" id="WP_313976909.1">
    <property type="nucleotide sequence ID" value="NZ_JASJOS010000003.1"/>
</dbReference>
<dbReference type="CDD" id="cd00082">
    <property type="entry name" value="HisKA"/>
    <property type="match status" value="1"/>
</dbReference>
<evidence type="ECO:0000256" key="3">
    <source>
        <dbReference type="ARBA" id="ARBA00022553"/>
    </source>
</evidence>
<dbReference type="InterPro" id="IPR003594">
    <property type="entry name" value="HATPase_dom"/>
</dbReference>
<dbReference type="Pfam" id="PF02518">
    <property type="entry name" value="HATPase_c"/>
    <property type="match status" value="1"/>
</dbReference>
<dbReference type="InterPro" id="IPR036097">
    <property type="entry name" value="HisK_dim/P_sf"/>
</dbReference>
<keyword evidence="6" id="KW-0472">Membrane</keyword>
<dbReference type="SUPFAM" id="SSF55785">
    <property type="entry name" value="PYP-like sensor domain (PAS domain)"/>
    <property type="match status" value="2"/>
</dbReference>
<dbReference type="Proteomes" id="UP001241110">
    <property type="component" value="Unassembled WGS sequence"/>
</dbReference>
<dbReference type="EMBL" id="JASJOS010000003">
    <property type="protein sequence ID" value="MDJ1480326.1"/>
    <property type="molecule type" value="Genomic_DNA"/>
</dbReference>
<dbReference type="PROSITE" id="PS50109">
    <property type="entry name" value="HIS_KIN"/>
    <property type="match status" value="1"/>
</dbReference>
<comment type="caution">
    <text evidence="10">The sequence shown here is derived from an EMBL/GenBank/DDBJ whole genome shotgun (WGS) entry which is preliminary data.</text>
</comment>
<dbReference type="SMART" id="SM00448">
    <property type="entry name" value="REC"/>
    <property type="match status" value="1"/>
</dbReference>
<dbReference type="InterPro" id="IPR001610">
    <property type="entry name" value="PAC"/>
</dbReference>
<dbReference type="Pfam" id="PF13426">
    <property type="entry name" value="PAS_9"/>
    <property type="match status" value="1"/>
</dbReference>
<evidence type="ECO:0000256" key="5">
    <source>
        <dbReference type="PROSITE-ProRule" id="PRU00169"/>
    </source>
</evidence>
<dbReference type="InterPro" id="IPR036890">
    <property type="entry name" value="HATPase_C_sf"/>
</dbReference>
<dbReference type="InterPro" id="IPR005467">
    <property type="entry name" value="His_kinase_dom"/>
</dbReference>
<evidence type="ECO:0000256" key="1">
    <source>
        <dbReference type="ARBA" id="ARBA00000085"/>
    </source>
</evidence>
<feature type="transmembrane region" description="Helical" evidence="6">
    <location>
        <begin position="89"/>
        <end position="108"/>
    </location>
</feature>
<dbReference type="FunFam" id="3.30.565.10:FF:000010">
    <property type="entry name" value="Sensor histidine kinase RcsC"/>
    <property type="match status" value="1"/>
</dbReference>
<dbReference type="CDD" id="cd16922">
    <property type="entry name" value="HATPase_EvgS-ArcB-TorS-like"/>
    <property type="match status" value="1"/>
</dbReference>
<dbReference type="Pfam" id="PF00072">
    <property type="entry name" value="Response_reg"/>
    <property type="match status" value="1"/>
</dbReference>
<dbReference type="Gene3D" id="2.10.70.100">
    <property type="match status" value="1"/>
</dbReference>
<dbReference type="CDD" id="cd17546">
    <property type="entry name" value="REC_hyHK_CKI1_RcsC-like"/>
    <property type="match status" value="1"/>
</dbReference>
<proteinExistence type="predicted"/>
<evidence type="ECO:0000313" key="10">
    <source>
        <dbReference type="EMBL" id="MDJ1480326.1"/>
    </source>
</evidence>
<evidence type="ECO:0000256" key="4">
    <source>
        <dbReference type="ARBA" id="ARBA00023012"/>
    </source>
</evidence>
<dbReference type="SUPFAM" id="SSF52172">
    <property type="entry name" value="CheY-like"/>
    <property type="match status" value="1"/>
</dbReference>
<keyword evidence="6" id="KW-0812">Transmembrane</keyword>
<feature type="transmembrane region" description="Helical" evidence="6">
    <location>
        <begin position="170"/>
        <end position="190"/>
    </location>
</feature>
<feature type="domain" description="Histidine kinase" evidence="7">
    <location>
        <begin position="475"/>
        <end position="696"/>
    </location>
</feature>
<dbReference type="AlphaFoldDB" id="A0AAE3QNS1"/>
<reference evidence="10" key="1">
    <citation type="submission" date="2023-05" db="EMBL/GenBank/DDBJ databases">
        <authorList>
            <person name="Zhang X."/>
        </authorList>
    </citation>
    <scope>NUCLEOTIDE SEQUENCE</scope>
    <source>
        <strain evidence="10">YF14B1</strain>
    </source>
</reference>
<dbReference type="Gene3D" id="1.10.287.130">
    <property type="match status" value="1"/>
</dbReference>
<dbReference type="InterPro" id="IPR004358">
    <property type="entry name" value="Sig_transdc_His_kin-like_C"/>
</dbReference>
<evidence type="ECO:0000256" key="6">
    <source>
        <dbReference type="SAM" id="Phobius"/>
    </source>
</evidence>
<evidence type="ECO:0000259" key="9">
    <source>
        <dbReference type="PROSITE" id="PS50113"/>
    </source>
</evidence>
<feature type="transmembrane region" description="Helical" evidence="6">
    <location>
        <begin position="136"/>
        <end position="158"/>
    </location>
</feature>
<gene>
    <name evidence="10" type="ORF">QNI16_07510</name>
</gene>
<dbReference type="InterPro" id="IPR011006">
    <property type="entry name" value="CheY-like_superfamily"/>
</dbReference>
<keyword evidence="6" id="KW-1133">Transmembrane helix</keyword>
<dbReference type="PROSITE" id="PS50110">
    <property type="entry name" value="RESPONSE_REGULATORY"/>
    <property type="match status" value="1"/>
</dbReference>
<dbReference type="Gene3D" id="3.30.450.20">
    <property type="entry name" value="PAS domain"/>
    <property type="match status" value="2"/>
</dbReference>
<dbReference type="SMART" id="SM00387">
    <property type="entry name" value="HATPase_c"/>
    <property type="match status" value="1"/>
</dbReference>
<keyword evidence="3 5" id="KW-0597">Phosphoprotein</keyword>
<dbReference type="InterPro" id="IPR000014">
    <property type="entry name" value="PAS"/>
</dbReference>
<evidence type="ECO:0000259" key="7">
    <source>
        <dbReference type="PROSITE" id="PS50109"/>
    </source>
</evidence>
<name>A0AAE3QNS1_9BACT</name>
<dbReference type="SMART" id="SM00091">
    <property type="entry name" value="PAS"/>
    <property type="match status" value="2"/>
</dbReference>
<feature type="transmembrane region" description="Helical" evidence="6">
    <location>
        <begin position="57"/>
        <end position="77"/>
    </location>
</feature>
<dbReference type="Pfam" id="PF00512">
    <property type="entry name" value="HisKA"/>
    <property type="match status" value="1"/>
</dbReference>
<dbReference type="PRINTS" id="PR00344">
    <property type="entry name" value="BCTRLSENSOR"/>
</dbReference>
<accession>A0AAE3QNS1</accession>
<dbReference type="SUPFAM" id="SSF47384">
    <property type="entry name" value="Homodimeric domain of signal transducing histidine kinase"/>
    <property type="match status" value="1"/>
</dbReference>
<dbReference type="SUPFAM" id="SSF55874">
    <property type="entry name" value="ATPase domain of HSP90 chaperone/DNA topoisomerase II/histidine kinase"/>
    <property type="match status" value="1"/>
</dbReference>
<dbReference type="InterPro" id="IPR001789">
    <property type="entry name" value="Sig_transdc_resp-reg_receiver"/>
</dbReference>
<feature type="modified residue" description="4-aspartylphosphate" evidence="5">
    <location>
        <position position="772"/>
    </location>
</feature>
<evidence type="ECO:0000313" key="11">
    <source>
        <dbReference type="Proteomes" id="UP001241110"/>
    </source>
</evidence>
<protein>
    <recommendedName>
        <fullName evidence="2">histidine kinase</fullName>
        <ecNumber evidence="2">2.7.13.3</ecNumber>
    </recommendedName>
</protein>
<dbReference type="Gene3D" id="3.30.565.10">
    <property type="entry name" value="Histidine kinase-like ATPase, C-terminal domain"/>
    <property type="match status" value="1"/>
</dbReference>
<feature type="transmembrane region" description="Helical" evidence="6">
    <location>
        <begin position="114"/>
        <end position="129"/>
    </location>
</feature>
<feature type="transmembrane region" description="Helical" evidence="6">
    <location>
        <begin position="28"/>
        <end position="51"/>
    </location>
</feature>
<dbReference type="InterPro" id="IPR000700">
    <property type="entry name" value="PAS-assoc_C"/>
</dbReference>